<keyword evidence="3 6" id="KW-0456">Lyase</keyword>
<dbReference type="InterPro" id="IPR050472">
    <property type="entry name" value="Anth_synth/Amidotransfase"/>
</dbReference>
<dbReference type="InterPro" id="IPR017926">
    <property type="entry name" value="GATASE"/>
</dbReference>
<comment type="caution">
    <text evidence="6">The sequence shown here is derived from an EMBL/GenBank/DDBJ whole genome shotgun (WGS) entry which is preliminary data.</text>
</comment>
<dbReference type="GO" id="GO:0004049">
    <property type="term" value="F:anthranilate synthase activity"/>
    <property type="evidence" value="ECO:0007669"/>
    <property type="project" value="UniProtKB-EC"/>
</dbReference>
<evidence type="ECO:0000256" key="4">
    <source>
        <dbReference type="ARBA" id="ARBA00047683"/>
    </source>
</evidence>
<keyword evidence="2" id="KW-0315">Glutamine amidotransferase</keyword>
<dbReference type="Gene3D" id="3.40.50.880">
    <property type="match status" value="1"/>
</dbReference>
<evidence type="ECO:0000256" key="3">
    <source>
        <dbReference type="ARBA" id="ARBA00023239"/>
    </source>
</evidence>
<proteinExistence type="predicted"/>
<dbReference type="RefSeq" id="WP_307634883.1">
    <property type="nucleotide sequence ID" value="NZ_JAUSQL010000001.1"/>
</dbReference>
<name>A0ABT9PIR0_9ACTO</name>
<dbReference type="InterPro" id="IPR006221">
    <property type="entry name" value="TrpG/PapA_dom"/>
</dbReference>
<reference evidence="6 7" key="1">
    <citation type="submission" date="2023-07" db="EMBL/GenBank/DDBJ databases">
        <title>Sequencing the genomes of 1000 actinobacteria strains.</title>
        <authorList>
            <person name="Klenk H.-P."/>
        </authorList>
    </citation>
    <scope>NUCLEOTIDE SEQUENCE [LARGE SCALE GENOMIC DNA]</scope>
    <source>
        <strain evidence="6 7">DSM 19515</strain>
    </source>
</reference>
<feature type="domain" description="Glutamine amidotransferase" evidence="5">
    <location>
        <begin position="3"/>
        <end position="196"/>
    </location>
</feature>
<dbReference type="EMBL" id="JAUSQL010000001">
    <property type="protein sequence ID" value="MDP9832601.1"/>
    <property type="molecule type" value="Genomic_DNA"/>
</dbReference>
<organism evidence="6 7">
    <name type="scientific">Trueperella abortisuis</name>
    <dbReference type="NCBI Taxonomy" id="445930"/>
    <lineage>
        <taxon>Bacteria</taxon>
        <taxon>Bacillati</taxon>
        <taxon>Actinomycetota</taxon>
        <taxon>Actinomycetes</taxon>
        <taxon>Actinomycetales</taxon>
        <taxon>Actinomycetaceae</taxon>
        <taxon>Trueperella</taxon>
    </lineage>
</organism>
<evidence type="ECO:0000313" key="7">
    <source>
        <dbReference type="Proteomes" id="UP001230145"/>
    </source>
</evidence>
<dbReference type="PANTHER" id="PTHR43418:SF2">
    <property type="entry name" value="BIFUNCTIONAL PROTEIN TRPGD"/>
    <property type="match status" value="1"/>
</dbReference>
<evidence type="ECO:0000256" key="1">
    <source>
        <dbReference type="ARBA" id="ARBA00012266"/>
    </source>
</evidence>
<dbReference type="CDD" id="cd01743">
    <property type="entry name" value="GATase1_Anthranilate_Synthase"/>
    <property type="match status" value="1"/>
</dbReference>
<evidence type="ECO:0000313" key="6">
    <source>
        <dbReference type="EMBL" id="MDP9832601.1"/>
    </source>
</evidence>
<dbReference type="PRINTS" id="PR00096">
    <property type="entry name" value="GATASE"/>
</dbReference>
<sequence length="205" mass="21467">MIVLLDNQDSFVYNLVDAFAGTGRQCVVVRNTTPVGAITALAPDMICLSPGPGHPREAGVMMELIDTVVGDIPILGVCLGFQALLEHWGGQVRPCGPEHGRAIPMTLTDAGLASPIFAGLATDTLPDQPGRSVPVARYHSLGCTHVPEQMEALATTPSQIGDVVMAARSVDGKALGFQFHPESVLTMSGPTMLERAIEALTAGRA</sequence>
<dbReference type="NCBIfam" id="TIGR00566">
    <property type="entry name" value="trpG_papA"/>
    <property type="match status" value="1"/>
</dbReference>
<dbReference type="InterPro" id="IPR029062">
    <property type="entry name" value="Class_I_gatase-like"/>
</dbReference>
<dbReference type="SUPFAM" id="SSF52317">
    <property type="entry name" value="Class I glutamine amidotransferase-like"/>
    <property type="match status" value="1"/>
</dbReference>
<dbReference type="Proteomes" id="UP001230145">
    <property type="component" value="Unassembled WGS sequence"/>
</dbReference>
<dbReference type="PROSITE" id="PS51273">
    <property type="entry name" value="GATASE_TYPE_1"/>
    <property type="match status" value="1"/>
</dbReference>
<evidence type="ECO:0000259" key="5">
    <source>
        <dbReference type="Pfam" id="PF00117"/>
    </source>
</evidence>
<accession>A0ABT9PIR0</accession>
<protein>
    <recommendedName>
        <fullName evidence="1">anthranilate synthase</fullName>
        <ecNumber evidence="1">4.1.3.27</ecNumber>
    </recommendedName>
</protein>
<keyword evidence="7" id="KW-1185">Reference proteome</keyword>
<dbReference type="Pfam" id="PF00117">
    <property type="entry name" value="GATase"/>
    <property type="match status" value="1"/>
</dbReference>
<dbReference type="PRINTS" id="PR00099">
    <property type="entry name" value="CPSGATASE"/>
</dbReference>
<gene>
    <name evidence="6" type="ORF">J2S45_001280</name>
</gene>
<dbReference type="EC" id="4.1.3.27" evidence="1"/>
<evidence type="ECO:0000256" key="2">
    <source>
        <dbReference type="ARBA" id="ARBA00022962"/>
    </source>
</evidence>
<dbReference type="PANTHER" id="PTHR43418">
    <property type="entry name" value="MULTIFUNCTIONAL TRYPTOPHAN BIOSYNTHESIS PROTEIN-RELATED"/>
    <property type="match status" value="1"/>
</dbReference>
<dbReference type="PRINTS" id="PR00097">
    <property type="entry name" value="ANTSNTHASEII"/>
</dbReference>
<comment type="catalytic activity">
    <reaction evidence="4">
        <text>chorismate + L-glutamine = anthranilate + pyruvate + L-glutamate + H(+)</text>
        <dbReference type="Rhea" id="RHEA:21732"/>
        <dbReference type="ChEBI" id="CHEBI:15361"/>
        <dbReference type="ChEBI" id="CHEBI:15378"/>
        <dbReference type="ChEBI" id="CHEBI:16567"/>
        <dbReference type="ChEBI" id="CHEBI:29748"/>
        <dbReference type="ChEBI" id="CHEBI:29985"/>
        <dbReference type="ChEBI" id="CHEBI:58359"/>
        <dbReference type="EC" id="4.1.3.27"/>
    </reaction>
</comment>